<dbReference type="InterPro" id="IPR028098">
    <property type="entry name" value="Glyco_trans_4-like_N"/>
</dbReference>
<dbReference type="Proteomes" id="UP000032900">
    <property type="component" value="Unassembled WGS sequence"/>
</dbReference>
<keyword evidence="2" id="KW-0808">Transferase</keyword>
<dbReference type="AlphaFoldDB" id="A0A0E9M1W0"/>
<dbReference type="RefSeq" id="WP_062127632.1">
    <property type="nucleotide sequence ID" value="NZ_BAZW01000049.1"/>
</dbReference>
<proteinExistence type="predicted"/>
<accession>A0A0E9M1W0</accession>
<protein>
    <submittedName>
        <fullName evidence="2">Glycosyltransferase, group 1 family protein</fullName>
    </submittedName>
</protein>
<dbReference type="Gene3D" id="3.40.50.2000">
    <property type="entry name" value="Glycogen Phosphorylase B"/>
    <property type="match status" value="2"/>
</dbReference>
<dbReference type="OrthoDB" id="9806653at2"/>
<dbReference type="InterPro" id="IPR050194">
    <property type="entry name" value="Glycosyltransferase_grp1"/>
</dbReference>
<gene>
    <name evidence="2" type="ORF">JCM15548_13848</name>
</gene>
<dbReference type="EMBL" id="BAZW01000049">
    <property type="protein sequence ID" value="GAO31484.1"/>
    <property type="molecule type" value="Genomic_DNA"/>
</dbReference>
<dbReference type="Pfam" id="PF13692">
    <property type="entry name" value="Glyco_trans_1_4"/>
    <property type="match status" value="1"/>
</dbReference>
<dbReference type="Pfam" id="PF13439">
    <property type="entry name" value="Glyco_transf_4"/>
    <property type="match status" value="1"/>
</dbReference>
<comment type="caution">
    <text evidence="2">The sequence shown here is derived from an EMBL/GenBank/DDBJ whole genome shotgun (WGS) entry which is preliminary data.</text>
</comment>
<name>A0A0E9M1W0_9BACT</name>
<dbReference type="PANTHER" id="PTHR45947">
    <property type="entry name" value="SULFOQUINOVOSYL TRANSFERASE SQD2"/>
    <property type="match status" value="1"/>
</dbReference>
<keyword evidence="3" id="KW-1185">Reference proteome</keyword>
<sequence length="368" mass="41630">MVRVCFVVSSLVNEGPVRVLLNIIRYIDFEKFEVLIVTLKDEGKESILSDFLKFPIKFQSLSVNDFRDQILLFWKLKRVLHFFHPDIVHSHCPRSLILVMLIYKSRFVKVHTVHSLPGPVDKALYGEIVGGFVARLVRFSLKRIDLPIACGANLGQQLVNHFGIDSISIRNGADFELFTGGLSDKERQRSNLKLVPKLKYFVWVGRFSAEKNPLFLVEQFNSIQQSDLHLLMIGDGPLLEQAKLSAGTNITVLGFKTNVRDYLVASDFFVSSSITEGMPNAVLEAMAVGLPLLLSDIPSHREIICSSKKQIGFLFKENDSIDFEQKALSLTNGEFFAIEASVVIDCFKSQFTAKEMSDKYQQKYLKLV</sequence>
<dbReference type="STRING" id="1236989.JCM15548_13848"/>
<reference evidence="2 3" key="1">
    <citation type="journal article" date="2015" name="Microbes Environ.">
        <title>Distribution and evolution of nitrogen fixation genes in the phylum bacteroidetes.</title>
        <authorList>
            <person name="Inoue J."/>
            <person name="Oshima K."/>
            <person name="Suda W."/>
            <person name="Sakamoto M."/>
            <person name="Iino T."/>
            <person name="Noda S."/>
            <person name="Hongoh Y."/>
            <person name="Hattori M."/>
            <person name="Ohkuma M."/>
        </authorList>
    </citation>
    <scope>NUCLEOTIDE SEQUENCE [LARGE SCALE GENOMIC DNA]</scope>
    <source>
        <strain evidence="2">JCM 15548</strain>
    </source>
</reference>
<feature type="domain" description="Glycosyltransferase subfamily 4-like N-terminal" evidence="1">
    <location>
        <begin position="15"/>
        <end position="175"/>
    </location>
</feature>
<organism evidence="2 3">
    <name type="scientific">Geofilum rubicundum JCM 15548</name>
    <dbReference type="NCBI Taxonomy" id="1236989"/>
    <lineage>
        <taxon>Bacteria</taxon>
        <taxon>Pseudomonadati</taxon>
        <taxon>Bacteroidota</taxon>
        <taxon>Bacteroidia</taxon>
        <taxon>Marinilabiliales</taxon>
        <taxon>Marinilabiliaceae</taxon>
        <taxon>Geofilum</taxon>
    </lineage>
</organism>
<evidence type="ECO:0000313" key="3">
    <source>
        <dbReference type="Proteomes" id="UP000032900"/>
    </source>
</evidence>
<evidence type="ECO:0000313" key="2">
    <source>
        <dbReference type="EMBL" id="GAO31484.1"/>
    </source>
</evidence>
<dbReference type="CDD" id="cd03801">
    <property type="entry name" value="GT4_PimA-like"/>
    <property type="match status" value="1"/>
</dbReference>
<dbReference type="PANTHER" id="PTHR45947:SF3">
    <property type="entry name" value="SULFOQUINOVOSYL TRANSFERASE SQD2"/>
    <property type="match status" value="1"/>
</dbReference>
<evidence type="ECO:0000259" key="1">
    <source>
        <dbReference type="Pfam" id="PF13439"/>
    </source>
</evidence>
<dbReference type="GO" id="GO:0016757">
    <property type="term" value="F:glycosyltransferase activity"/>
    <property type="evidence" value="ECO:0007669"/>
    <property type="project" value="UniProtKB-ARBA"/>
</dbReference>
<dbReference type="SUPFAM" id="SSF53756">
    <property type="entry name" value="UDP-Glycosyltransferase/glycogen phosphorylase"/>
    <property type="match status" value="1"/>
</dbReference>